<dbReference type="RefSeq" id="WP_338237581.1">
    <property type="nucleotide sequence ID" value="NZ_BQKE01000001.1"/>
</dbReference>
<evidence type="ECO:0000313" key="2">
    <source>
        <dbReference type="EMBL" id="GJM62271.1"/>
    </source>
</evidence>
<evidence type="ECO:0000256" key="1">
    <source>
        <dbReference type="SAM" id="SignalP"/>
    </source>
</evidence>
<gene>
    <name evidence="2" type="ORF">PEDI_28230</name>
</gene>
<organism evidence="2 3">
    <name type="scientific">Persicobacter diffluens</name>
    <dbReference type="NCBI Taxonomy" id="981"/>
    <lineage>
        <taxon>Bacteria</taxon>
        <taxon>Pseudomonadati</taxon>
        <taxon>Bacteroidota</taxon>
        <taxon>Cytophagia</taxon>
        <taxon>Cytophagales</taxon>
        <taxon>Persicobacteraceae</taxon>
        <taxon>Persicobacter</taxon>
    </lineage>
</organism>
<proteinExistence type="predicted"/>
<dbReference type="AlphaFoldDB" id="A0AAN4VY99"/>
<accession>A0AAN4VY99</accession>
<feature type="signal peptide" evidence="1">
    <location>
        <begin position="1"/>
        <end position="23"/>
    </location>
</feature>
<keyword evidence="1" id="KW-0732">Signal</keyword>
<dbReference type="Proteomes" id="UP001310022">
    <property type="component" value="Unassembled WGS sequence"/>
</dbReference>
<name>A0AAN4VY99_9BACT</name>
<protein>
    <submittedName>
        <fullName evidence="2">Uncharacterized protein</fullName>
    </submittedName>
</protein>
<comment type="caution">
    <text evidence="2">The sequence shown here is derived from an EMBL/GenBank/DDBJ whole genome shotgun (WGS) entry which is preliminary data.</text>
</comment>
<dbReference type="EMBL" id="BQKE01000001">
    <property type="protein sequence ID" value="GJM62271.1"/>
    <property type="molecule type" value="Genomic_DNA"/>
</dbReference>
<sequence>MKRNPLFQWCCLLCLLVIGGVEAQAQKERHRQWEDRSFLVRQISLNDKPMTSMGGEATLKGSIFTLKFDGSKPIIFIFDRKQVIGKDKDNMFFTGKDNQDRNVSGKMSNKIYPDLQGRYVDFNMDIKGGGHMRLIMDENMFVDLSDSTKTEDANYVNE</sequence>
<keyword evidence="3" id="KW-1185">Reference proteome</keyword>
<feature type="chain" id="PRO_5042859899" evidence="1">
    <location>
        <begin position="24"/>
        <end position="158"/>
    </location>
</feature>
<reference evidence="2 3" key="1">
    <citation type="submission" date="2021-12" db="EMBL/GenBank/DDBJ databases">
        <title>Genome sequencing of bacteria with rrn-lacking chromosome and rrn-plasmid.</title>
        <authorList>
            <person name="Anda M."/>
            <person name="Iwasaki W."/>
        </authorList>
    </citation>
    <scope>NUCLEOTIDE SEQUENCE [LARGE SCALE GENOMIC DNA]</scope>
    <source>
        <strain evidence="2 3">NBRC 15940</strain>
    </source>
</reference>
<evidence type="ECO:0000313" key="3">
    <source>
        <dbReference type="Proteomes" id="UP001310022"/>
    </source>
</evidence>